<comment type="function">
    <text evidence="7">May play a role in resistance to osmotic downshock.</text>
</comment>
<name>A0A3M8D833_9BACL</name>
<keyword evidence="8" id="KW-0175">Coiled coil</keyword>
<feature type="domain" description="Mechanosensitive ion channel MscS C-terminal" evidence="11">
    <location>
        <begin position="191"/>
        <end position="273"/>
    </location>
</feature>
<feature type="domain" description="Mechanosensitive ion channel MscS" evidence="10">
    <location>
        <begin position="120"/>
        <end position="183"/>
    </location>
</feature>
<dbReference type="PANTHER" id="PTHR30460:SF0">
    <property type="entry name" value="MODERATE CONDUCTANCE MECHANOSENSITIVE CHANNEL YBIO"/>
    <property type="match status" value="1"/>
</dbReference>
<dbReference type="InterPro" id="IPR049142">
    <property type="entry name" value="MS_channel_1st"/>
</dbReference>
<keyword evidence="4 9" id="KW-0812">Transmembrane</keyword>
<dbReference type="InterPro" id="IPR023408">
    <property type="entry name" value="MscS_beta-dom_sf"/>
</dbReference>
<gene>
    <name evidence="13" type="ORF">EDM56_22440</name>
</gene>
<feature type="coiled-coil region" evidence="8">
    <location>
        <begin position="194"/>
        <end position="221"/>
    </location>
</feature>
<dbReference type="Pfam" id="PF21082">
    <property type="entry name" value="MS_channel_3rd"/>
    <property type="match status" value="1"/>
</dbReference>
<accession>A0A3M8D833</accession>
<dbReference type="InterPro" id="IPR049278">
    <property type="entry name" value="MS_channel_C"/>
</dbReference>
<dbReference type="OrthoDB" id="9809206at2"/>
<comment type="caution">
    <text evidence="13">The sequence shown here is derived from an EMBL/GenBank/DDBJ whole genome shotgun (WGS) entry which is preliminary data.</text>
</comment>
<dbReference type="FunFam" id="2.30.30.60:FF:000001">
    <property type="entry name" value="MscS Mechanosensitive ion channel"/>
    <property type="match status" value="1"/>
</dbReference>
<dbReference type="Gene3D" id="3.30.70.100">
    <property type="match status" value="1"/>
</dbReference>
<dbReference type="PANTHER" id="PTHR30460">
    <property type="entry name" value="MODERATE CONDUCTANCE MECHANOSENSITIVE CHANNEL YBIO"/>
    <property type="match status" value="1"/>
</dbReference>
<dbReference type="Pfam" id="PF21088">
    <property type="entry name" value="MS_channel_1st"/>
    <property type="match status" value="1"/>
</dbReference>
<evidence type="ECO:0000256" key="2">
    <source>
        <dbReference type="ARBA" id="ARBA00008017"/>
    </source>
</evidence>
<dbReference type="InterPro" id="IPR011066">
    <property type="entry name" value="MscS_channel_C_sf"/>
</dbReference>
<evidence type="ECO:0000256" key="1">
    <source>
        <dbReference type="ARBA" id="ARBA00004651"/>
    </source>
</evidence>
<dbReference type="FunFam" id="1.10.287.1260:FF:000005">
    <property type="entry name" value="Mechanosensitive ion channel family protein"/>
    <property type="match status" value="1"/>
</dbReference>
<feature type="transmembrane region" description="Helical" evidence="9">
    <location>
        <begin position="70"/>
        <end position="90"/>
    </location>
</feature>
<reference evidence="13 14" key="1">
    <citation type="submission" date="2018-10" db="EMBL/GenBank/DDBJ databases">
        <title>Phylogenomics of Brevibacillus.</title>
        <authorList>
            <person name="Dunlap C."/>
        </authorList>
    </citation>
    <scope>NUCLEOTIDE SEQUENCE [LARGE SCALE GENOMIC DNA]</scope>
    <source>
        <strain evidence="13 14">JCM 15716</strain>
    </source>
</reference>
<proteinExistence type="inferred from homology"/>
<dbReference type="AlphaFoldDB" id="A0A3M8D833"/>
<dbReference type="Gene3D" id="2.30.30.60">
    <property type="match status" value="1"/>
</dbReference>
<comment type="similarity">
    <text evidence="2">Belongs to the MscS (TC 1.A.23) family.</text>
</comment>
<dbReference type="SUPFAM" id="SSF50182">
    <property type="entry name" value="Sm-like ribonucleoproteins"/>
    <property type="match status" value="1"/>
</dbReference>
<evidence type="ECO:0000259" key="11">
    <source>
        <dbReference type="Pfam" id="PF21082"/>
    </source>
</evidence>
<organism evidence="13 14">
    <name type="scientific">Brevibacillus fluminis</name>
    <dbReference type="NCBI Taxonomy" id="511487"/>
    <lineage>
        <taxon>Bacteria</taxon>
        <taxon>Bacillati</taxon>
        <taxon>Bacillota</taxon>
        <taxon>Bacilli</taxon>
        <taxon>Bacillales</taxon>
        <taxon>Paenibacillaceae</taxon>
        <taxon>Brevibacillus</taxon>
    </lineage>
</organism>
<dbReference type="RefSeq" id="WP_122920157.1">
    <property type="nucleotide sequence ID" value="NZ_RHHQ01000018.1"/>
</dbReference>
<dbReference type="Pfam" id="PF00924">
    <property type="entry name" value="MS_channel_2nd"/>
    <property type="match status" value="1"/>
</dbReference>
<comment type="subcellular location">
    <subcellularLocation>
        <location evidence="1">Cell membrane</location>
        <topology evidence="1">Multi-pass membrane protein</topology>
    </subcellularLocation>
</comment>
<protein>
    <submittedName>
        <fullName evidence="13">Mechanosensitive ion channel family protein</fullName>
    </submittedName>
</protein>
<evidence type="ECO:0000256" key="5">
    <source>
        <dbReference type="ARBA" id="ARBA00022989"/>
    </source>
</evidence>
<evidence type="ECO:0000256" key="8">
    <source>
        <dbReference type="SAM" id="Coils"/>
    </source>
</evidence>
<dbReference type="Gene3D" id="1.10.287.1260">
    <property type="match status" value="1"/>
</dbReference>
<dbReference type="GO" id="GO:0005886">
    <property type="term" value="C:plasma membrane"/>
    <property type="evidence" value="ECO:0007669"/>
    <property type="project" value="UniProtKB-SubCell"/>
</dbReference>
<evidence type="ECO:0000256" key="3">
    <source>
        <dbReference type="ARBA" id="ARBA00022475"/>
    </source>
</evidence>
<sequence>MNEELKQVDKVTDFLINPDLWVKIGSICIKILLIIVVSRVLVTLSRAAINRIFRNREGGKLQIDQRRLETLRVLVNNVSRWVLFFLTVLLVLDQLGFDLRPVLVSAGVLGLAIGFGAQSLVRDIITGFFIIFEDQFAVGDAVTINAFSGTVMEIGLRITKLKSGTGEVHIIPNGTITQVTNFSLQNTVALVDVAVAYEENLDRVQEIIAEVAKKVKEENENIVSDPQVLGVQSLGPAEVVIRVTAECKPNTHYGVARQLRASIKSEFTARGIEVPYPRMIAMPNAKERA</sequence>
<dbReference type="SUPFAM" id="SSF82861">
    <property type="entry name" value="Mechanosensitive channel protein MscS (YggB), transmembrane region"/>
    <property type="match status" value="1"/>
</dbReference>
<feature type="transmembrane region" description="Helical" evidence="9">
    <location>
        <begin position="102"/>
        <end position="121"/>
    </location>
</feature>
<evidence type="ECO:0000256" key="7">
    <source>
        <dbReference type="ARBA" id="ARBA00059688"/>
    </source>
</evidence>
<dbReference type="InterPro" id="IPR045276">
    <property type="entry name" value="YbiO_bact"/>
</dbReference>
<keyword evidence="14" id="KW-1185">Reference proteome</keyword>
<keyword evidence="3" id="KW-1003">Cell membrane</keyword>
<dbReference type="SUPFAM" id="SSF82689">
    <property type="entry name" value="Mechanosensitive channel protein MscS (YggB), C-terminal domain"/>
    <property type="match status" value="1"/>
</dbReference>
<feature type="transmembrane region" description="Helical" evidence="9">
    <location>
        <begin position="20"/>
        <end position="49"/>
    </location>
</feature>
<feature type="domain" description="Mechanosensitive ion channel transmembrane helices 2/3" evidence="12">
    <location>
        <begin position="79"/>
        <end position="118"/>
    </location>
</feature>
<dbReference type="EMBL" id="RHHQ01000018">
    <property type="protein sequence ID" value="RNB83425.1"/>
    <property type="molecule type" value="Genomic_DNA"/>
</dbReference>
<keyword evidence="6 9" id="KW-0472">Membrane</keyword>
<keyword evidence="5 9" id="KW-1133">Transmembrane helix</keyword>
<dbReference type="Proteomes" id="UP000271031">
    <property type="component" value="Unassembled WGS sequence"/>
</dbReference>
<evidence type="ECO:0000259" key="12">
    <source>
        <dbReference type="Pfam" id="PF21088"/>
    </source>
</evidence>
<evidence type="ECO:0000256" key="6">
    <source>
        <dbReference type="ARBA" id="ARBA00023136"/>
    </source>
</evidence>
<evidence type="ECO:0000313" key="14">
    <source>
        <dbReference type="Proteomes" id="UP000271031"/>
    </source>
</evidence>
<dbReference type="InterPro" id="IPR006685">
    <property type="entry name" value="MscS_channel_2nd"/>
</dbReference>
<evidence type="ECO:0000256" key="9">
    <source>
        <dbReference type="SAM" id="Phobius"/>
    </source>
</evidence>
<evidence type="ECO:0000256" key="4">
    <source>
        <dbReference type="ARBA" id="ARBA00022692"/>
    </source>
</evidence>
<dbReference type="GO" id="GO:0008381">
    <property type="term" value="F:mechanosensitive monoatomic ion channel activity"/>
    <property type="evidence" value="ECO:0007669"/>
    <property type="project" value="InterPro"/>
</dbReference>
<evidence type="ECO:0000259" key="10">
    <source>
        <dbReference type="Pfam" id="PF00924"/>
    </source>
</evidence>
<evidence type="ECO:0000313" key="13">
    <source>
        <dbReference type="EMBL" id="RNB83425.1"/>
    </source>
</evidence>
<dbReference type="InterPro" id="IPR011014">
    <property type="entry name" value="MscS_channel_TM-2"/>
</dbReference>
<dbReference type="InterPro" id="IPR010920">
    <property type="entry name" value="LSM_dom_sf"/>
</dbReference>